<reference evidence="2 3" key="1">
    <citation type="journal article" date="2021" name="Environ. Microbiol.">
        <title>Gene family expansions and transcriptome signatures uncover fungal adaptations to wood decay.</title>
        <authorList>
            <person name="Hage H."/>
            <person name="Miyauchi S."/>
            <person name="Viragh M."/>
            <person name="Drula E."/>
            <person name="Min B."/>
            <person name="Chaduli D."/>
            <person name="Navarro D."/>
            <person name="Favel A."/>
            <person name="Norest M."/>
            <person name="Lesage-Meessen L."/>
            <person name="Balint B."/>
            <person name="Merenyi Z."/>
            <person name="de Eugenio L."/>
            <person name="Morin E."/>
            <person name="Martinez A.T."/>
            <person name="Baldrian P."/>
            <person name="Stursova M."/>
            <person name="Martinez M.J."/>
            <person name="Novotny C."/>
            <person name="Magnuson J.K."/>
            <person name="Spatafora J.W."/>
            <person name="Maurice S."/>
            <person name="Pangilinan J."/>
            <person name="Andreopoulos W."/>
            <person name="LaButti K."/>
            <person name="Hundley H."/>
            <person name="Na H."/>
            <person name="Kuo A."/>
            <person name="Barry K."/>
            <person name="Lipzen A."/>
            <person name="Henrissat B."/>
            <person name="Riley R."/>
            <person name="Ahrendt S."/>
            <person name="Nagy L.G."/>
            <person name="Grigoriev I.V."/>
            <person name="Martin F."/>
            <person name="Rosso M.N."/>
        </authorList>
    </citation>
    <scope>NUCLEOTIDE SEQUENCE [LARGE SCALE GENOMIC DNA]</scope>
    <source>
        <strain evidence="2 3">CIRM-BRFM 1785</strain>
    </source>
</reference>
<protein>
    <submittedName>
        <fullName evidence="2">Uncharacterized protein</fullName>
    </submittedName>
</protein>
<organism evidence="2 3">
    <name type="scientific">Rhodofomes roseus</name>
    <dbReference type="NCBI Taxonomy" id="34475"/>
    <lineage>
        <taxon>Eukaryota</taxon>
        <taxon>Fungi</taxon>
        <taxon>Dikarya</taxon>
        <taxon>Basidiomycota</taxon>
        <taxon>Agaricomycotina</taxon>
        <taxon>Agaricomycetes</taxon>
        <taxon>Polyporales</taxon>
        <taxon>Rhodofomes</taxon>
    </lineage>
</organism>
<evidence type="ECO:0000313" key="2">
    <source>
        <dbReference type="EMBL" id="KAH9829030.1"/>
    </source>
</evidence>
<evidence type="ECO:0000256" key="1">
    <source>
        <dbReference type="SAM" id="MobiDB-lite"/>
    </source>
</evidence>
<dbReference type="Proteomes" id="UP000814176">
    <property type="component" value="Unassembled WGS sequence"/>
</dbReference>
<dbReference type="RefSeq" id="XP_047772562.1">
    <property type="nucleotide sequence ID" value="XM_047928195.1"/>
</dbReference>
<name>A0ABQ8JY20_9APHY</name>
<comment type="caution">
    <text evidence="2">The sequence shown here is derived from an EMBL/GenBank/DDBJ whole genome shotgun (WGS) entry which is preliminary data.</text>
</comment>
<proteinExistence type="predicted"/>
<evidence type="ECO:0000313" key="3">
    <source>
        <dbReference type="Proteomes" id="UP000814176"/>
    </source>
</evidence>
<accession>A0ABQ8JY20</accession>
<dbReference type="GeneID" id="72008927"/>
<dbReference type="EMBL" id="JADCUA010000044">
    <property type="protein sequence ID" value="KAH9829030.1"/>
    <property type="molecule type" value="Genomic_DNA"/>
</dbReference>
<feature type="region of interest" description="Disordered" evidence="1">
    <location>
        <begin position="24"/>
        <end position="43"/>
    </location>
</feature>
<gene>
    <name evidence="2" type="ORF">C8Q71DRAFT_863583</name>
</gene>
<keyword evidence="3" id="KW-1185">Reference proteome</keyword>
<sequence>MAPIQNPFLSLHYWDYCNATGSSNDGGRNFNTTDRESVDEDMVNSQAKPFECMPAEAYEGMTDEEILETFDQRLKAMEEKWTQLMAEANEEMTEEEILRNLDQRLTAMEEMWVQLTTDAEDEVTDEETLQTLDEHLAAMEEHLMQMICSRIQPSIETLREAHVQAAKLSNPPAKFGGWICMSTVPAFYKSPPPSLQSLLHRSLEDSPAGQGRTAIVEGLMYVQDGYGPVFIPLLGEIDLNGEAIVINGHGAEQPLLHQAVRTLNRYIGAVGYAPWPNNPHFTLDIYDPMAETFVPHTLRPIFPLRLALPLQSVPVIKRSIVTLTSFAHAYATGQRAFVAPMCSMKFDFIDASWTWPVGSCAQRQIMRASWRVTNFGVPLGTCTVHPLLDEPGVIVVPAVPEDLRVLGRGHKEQDVDSNMDSDAAGVDTDFDGNDEAEANFYF</sequence>